<dbReference type="EMBL" id="BARU01031044">
    <property type="protein sequence ID" value="GAH70181.1"/>
    <property type="molecule type" value="Genomic_DNA"/>
</dbReference>
<reference evidence="2" key="1">
    <citation type="journal article" date="2014" name="Front. Microbiol.">
        <title>High frequency of phylogenetically diverse reductive dehalogenase-homologous genes in deep subseafloor sedimentary metagenomes.</title>
        <authorList>
            <person name="Kawai M."/>
            <person name="Futagami T."/>
            <person name="Toyoda A."/>
            <person name="Takaki Y."/>
            <person name="Nishi S."/>
            <person name="Hori S."/>
            <person name="Arai W."/>
            <person name="Tsubouchi T."/>
            <person name="Morono Y."/>
            <person name="Uchiyama I."/>
            <person name="Ito T."/>
            <person name="Fujiyama A."/>
            <person name="Inagaki F."/>
            <person name="Takami H."/>
        </authorList>
    </citation>
    <scope>NUCLEOTIDE SEQUENCE</scope>
    <source>
        <strain evidence="2">Expedition CK06-06</strain>
    </source>
</reference>
<dbReference type="AlphaFoldDB" id="X1HJ67"/>
<dbReference type="Pfam" id="PF14550">
    <property type="entry name" value="Peptidase_S78_2"/>
    <property type="match status" value="1"/>
</dbReference>
<organism evidence="2">
    <name type="scientific">marine sediment metagenome</name>
    <dbReference type="NCBI Taxonomy" id="412755"/>
    <lineage>
        <taxon>unclassified sequences</taxon>
        <taxon>metagenomes</taxon>
        <taxon>ecological metagenomes</taxon>
    </lineage>
</organism>
<proteinExistence type="predicted"/>
<accession>X1HJ67</accession>
<name>X1HJ67_9ZZZZ</name>
<protein>
    <recommendedName>
        <fullName evidence="1">Phage-like element PBSX protein XkdF domain-containing protein</fullName>
    </recommendedName>
</protein>
<comment type="caution">
    <text evidence="2">The sequence shown here is derived from an EMBL/GenBank/DDBJ whole genome shotgun (WGS) entry which is preliminary data.</text>
</comment>
<evidence type="ECO:0000259" key="1">
    <source>
        <dbReference type="Pfam" id="PF14550"/>
    </source>
</evidence>
<feature type="non-terminal residue" evidence="2">
    <location>
        <position position="1"/>
    </location>
</feature>
<evidence type="ECO:0000313" key="2">
    <source>
        <dbReference type="EMBL" id="GAH70181.1"/>
    </source>
</evidence>
<dbReference type="InterPro" id="IPR027924">
    <property type="entry name" value="XkdF"/>
</dbReference>
<sequence length="263" mass="29248">AEEGGIDYKIGDTGKGVLQLHIMGIEEEKISELKKVSAEAVRSRANPTKLKMLLKGAIGEQGAHIDLRMVRKGDDYFEGGEIMIGNLTGLDKLKKLKEGGKLRFGWKVPRKEEPEAETIRGPVSWMKAGKGKIEIFPPGTVGATTNKYGAMLLIDEFDFKAIEPQDDHAKKFEFRGNKLIPEGTYLMAYVPVGEGERVWMISKLKGEIKVKKFKKFIPIFDISKKEDEHIVCGVVYAPDEIDSQGDTATEVEIRKALLFLHGG</sequence>
<feature type="domain" description="Phage-like element PBSX protein XkdF" evidence="1">
    <location>
        <begin position="222"/>
        <end position="256"/>
    </location>
</feature>
<gene>
    <name evidence="2" type="ORF">S03H2_49156</name>
</gene>
<feature type="non-terminal residue" evidence="2">
    <location>
        <position position="263"/>
    </location>
</feature>